<dbReference type="Proteomes" id="UP000272136">
    <property type="component" value="Chromosome 2"/>
</dbReference>
<organism evidence="2 4">
    <name type="scientific">Vibrio owensii</name>
    <dbReference type="NCBI Taxonomy" id="696485"/>
    <lineage>
        <taxon>Bacteria</taxon>
        <taxon>Pseudomonadati</taxon>
        <taxon>Pseudomonadota</taxon>
        <taxon>Gammaproteobacteria</taxon>
        <taxon>Vibrionales</taxon>
        <taxon>Vibrionaceae</taxon>
        <taxon>Vibrio</taxon>
    </lineage>
</organism>
<sequence>MELIDIIRAMLSPTEFKAWLQEYKKRRTVDMRIRKKLFPGTATNWPDVRVSLAMLKGSIKNAPVVRRGTKSYALSFEEADTMYIEPQGINLSQFIKASDLNNMRKVGEVAIKQLLDFYQLQLSTTTDSTLEALSCQALTGKINYPMMTEGGALVPYVVDYGATQTYTPAKKIDAADATIVDVFNTLQAMDKGLKKKGFGSKRETLAGTKVFMQILKLAQDTRTNIFKVEVKEGMINVGGYKVELENGEYHIGDDAAGDAIMNPNVEEDAMVMFDPSSNKLFYTALDDLDANLQALPIFMKPVKEEDPNGIKLLSSSKPLPAVNVDSICWARDLFTAAK</sequence>
<evidence type="ECO:0000313" key="3">
    <source>
        <dbReference type="Proteomes" id="UP000272136"/>
    </source>
</evidence>
<dbReference type="EMBL" id="CP033138">
    <property type="protein sequence ID" value="AYO18098.1"/>
    <property type="molecule type" value="Genomic_DNA"/>
</dbReference>
<dbReference type="Gene3D" id="3.15.30.10">
    <property type="entry name" value="putative capsid protein of prophage domain like"/>
    <property type="match status" value="1"/>
</dbReference>
<reference evidence="2 4" key="1">
    <citation type="journal article" date="2015" name="Genome Announc.">
        <title>Draft Genome Sequence of Vibrio owensii Strain SH-14, Which Causes Shrimp Acute Hepatopancreatic Necrosis Disease.</title>
        <authorList>
            <person name="Liu L."/>
            <person name="Xiao J."/>
            <person name="Xia X."/>
            <person name="Pan Y."/>
            <person name="Yan S."/>
            <person name="Wang Y."/>
        </authorList>
    </citation>
    <scope>NUCLEOTIDE SEQUENCE [LARGE SCALE GENOMIC DNA]</scope>
    <source>
        <strain evidence="2 4">SH14</strain>
    </source>
</reference>
<evidence type="ECO:0000313" key="1">
    <source>
        <dbReference type="EMBL" id="AYO18098.1"/>
    </source>
</evidence>
<dbReference type="InterPro" id="IPR005564">
    <property type="entry name" value="Major_capsid_GpE"/>
</dbReference>
<protein>
    <submittedName>
        <fullName evidence="2">Major capsid protein E</fullName>
    </submittedName>
    <submittedName>
        <fullName evidence="1">Minor capsid protein E</fullName>
    </submittedName>
</protein>
<dbReference type="Proteomes" id="UP000390336">
    <property type="component" value="Chromosome 1"/>
</dbReference>
<evidence type="ECO:0000313" key="2">
    <source>
        <dbReference type="EMBL" id="QGH47258.1"/>
    </source>
</evidence>
<accession>A0AAP9KA45</accession>
<keyword evidence="3" id="KW-1185">Reference proteome</keyword>
<proteinExistence type="predicted"/>
<gene>
    <name evidence="2" type="ORF">APZ19_09245</name>
    <name evidence="1" type="ORF">D0812_27550</name>
</gene>
<dbReference type="AlphaFoldDB" id="A0AAP9KA45"/>
<dbReference type="Pfam" id="PF03864">
    <property type="entry name" value="Phage_cap_E"/>
    <property type="match status" value="1"/>
</dbReference>
<dbReference type="RefSeq" id="WP_054824816.1">
    <property type="nucleotide sequence ID" value="NZ_CP033138.1"/>
</dbReference>
<evidence type="ECO:0000313" key="4">
    <source>
        <dbReference type="Proteomes" id="UP000390336"/>
    </source>
</evidence>
<reference evidence="2" key="3">
    <citation type="submission" date="2019-11" db="EMBL/GenBank/DDBJ databases">
        <title>Complete genome sequence of Vibrio owensii SH-14 isolated from shrimp with acute hepatopancreatic necrosis diease.</title>
        <authorList>
            <person name="Liang X."/>
            <person name="Wang Y."/>
        </authorList>
    </citation>
    <scope>NUCLEOTIDE SEQUENCE</scope>
    <source>
        <strain evidence="2">SH14</strain>
    </source>
</reference>
<dbReference type="EMBL" id="CP045859">
    <property type="protein sequence ID" value="QGH47258.1"/>
    <property type="molecule type" value="Genomic_DNA"/>
</dbReference>
<name>A0AAP9KA45_9VIBR</name>
<reference evidence="1 3" key="2">
    <citation type="submission" date="2018-10" db="EMBL/GenBank/DDBJ databases">
        <title>Whole Genome of Vibrio owensii strain 170502, isolated from Acute Hepatopancreatic Necrosis Disease (AHPND) shrimp.</title>
        <authorList>
            <person name="Yan M."/>
            <person name="Wang X."/>
            <person name="Wang Y."/>
        </authorList>
    </citation>
    <scope>NUCLEOTIDE SEQUENCE [LARGE SCALE GENOMIC DNA]</scope>
    <source>
        <strain evidence="1 3">1700302</strain>
    </source>
</reference>